<evidence type="ECO:0000256" key="15">
    <source>
        <dbReference type="RuleBase" id="RU366025"/>
    </source>
</evidence>
<dbReference type="InterPro" id="IPR013083">
    <property type="entry name" value="Znf_RING/FYVE/PHD"/>
</dbReference>
<evidence type="ECO:0000256" key="7">
    <source>
        <dbReference type="ARBA" id="ARBA00022801"/>
    </source>
</evidence>
<dbReference type="SUPFAM" id="SSF54001">
    <property type="entry name" value="Cysteine proteinases"/>
    <property type="match status" value="1"/>
</dbReference>
<keyword evidence="11" id="KW-0804">Transcription</keyword>
<comment type="subcellular location">
    <subcellularLocation>
        <location evidence="2">Nucleus</location>
    </subcellularLocation>
</comment>
<dbReference type="PANTHER" id="PTHR21646:SF33">
    <property type="entry name" value="UBIQUITIN CARBOXYL-TERMINAL HYDROLASE 22"/>
    <property type="match status" value="1"/>
</dbReference>
<keyword evidence="9" id="KW-0862">Zinc</keyword>
<evidence type="ECO:0000259" key="16">
    <source>
        <dbReference type="PROSITE" id="PS50235"/>
    </source>
</evidence>
<organism evidence="18 19">
    <name type="scientific">Parascaris univalens</name>
    <name type="common">Nematode worm</name>
    <dbReference type="NCBI Taxonomy" id="6257"/>
    <lineage>
        <taxon>Eukaryota</taxon>
        <taxon>Metazoa</taxon>
        <taxon>Ecdysozoa</taxon>
        <taxon>Nematoda</taxon>
        <taxon>Chromadorea</taxon>
        <taxon>Rhabditida</taxon>
        <taxon>Spirurina</taxon>
        <taxon>Ascaridomorpha</taxon>
        <taxon>Ascaridoidea</taxon>
        <taxon>Ascarididae</taxon>
        <taxon>Parascaris</taxon>
    </lineage>
</organism>
<dbReference type="InterPro" id="IPR050185">
    <property type="entry name" value="Ub_carboxyl-term_hydrolase"/>
</dbReference>
<evidence type="ECO:0000256" key="12">
    <source>
        <dbReference type="ARBA" id="ARBA00023242"/>
    </source>
</evidence>
<dbReference type="Gene3D" id="3.30.40.10">
    <property type="entry name" value="Zinc/RING finger domain, C3HC4 (zinc finger)"/>
    <property type="match status" value="1"/>
</dbReference>
<sequence>MSSSCVHIAKHRRSLAKTLNTVIFSIIFPDNDASRVLQAKYVRCRQCRTRLCSLMCACCECSTFACIQHMRTHLKERGHSFAFSVQTGFVYCKRCNDFVYDRRMERARREAENAARRSLSLSTRCLWHPDSALVETLRYEPTMMTRFTRNTSRGLRGLVNLGNTCFMNSIIQAMVHTPHLKDYFMTDQHRCLTPSHPNSQCLMCELSNTFQEFYKGDITPYKPHRFLNLVWTHARHLAGYEQQDAHEFFIAALDVLHRHSGSSSLPTTPQECNCIIDWIFTGKLQSDLTCLNCGGVSTTVDPYWDISLDVGQEALLSPSADGPHISLEDCLQRYIRPEQLGSAAKIKCARCNTYEESTKQLTLKTLPMVACFHLKRFEHNSKHRKKMDTKVYFPQFIDMTPFTAAYRERSIGHEQKSNSVVADALTKNRNKYELFAVVNHDGTMESGHYTCFIRHQHNQWFQCDDQIISRAPVETVLASEGYLLFYHKSHLDYY</sequence>
<dbReference type="PROSITE" id="PS00972">
    <property type="entry name" value="USP_1"/>
    <property type="match status" value="1"/>
</dbReference>
<name>A0A915BWF4_PARUN</name>
<dbReference type="Proteomes" id="UP000887569">
    <property type="component" value="Unplaced"/>
</dbReference>
<evidence type="ECO:0000256" key="1">
    <source>
        <dbReference type="ARBA" id="ARBA00000707"/>
    </source>
</evidence>
<dbReference type="Pfam" id="PF02148">
    <property type="entry name" value="zf-UBP"/>
    <property type="match status" value="1"/>
</dbReference>
<feature type="domain" description="UBP-type" evidence="17">
    <location>
        <begin position="18"/>
        <end position="118"/>
    </location>
</feature>
<dbReference type="PROSITE" id="PS50235">
    <property type="entry name" value="USP_3"/>
    <property type="match status" value="1"/>
</dbReference>
<keyword evidence="10" id="KW-0805">Transcription regulation</keyword>
<evidence type="ECO:0000256" key="3">
    <source>
        <dbReference type="ARBA" id="ARBA00022670"/>
    </source>
</evidence>
<dbReference type="Gene3D" id="3.90.70.10">
    <property type="entry name" value="Cysteine proteinases"/>
    <property type="match status" value="1"/>
</dbReference>
<dbReference type="GO" id="GO:0016579">
    <property type="term" value="P:protein deubiquitination"/>
    <property type="evidence" value="ECO:0007669"/>
    <property type="project" value="InterPro"/>
</dbReference>
<keyword evidence="3 15" id="KW-0645">Protease</keyword>
<dbReference type="InterPro" id="IPR001394">
    <property type="entry name" value="Peptidase_C19_UCH"/>
</dbReference>
<keyword evidence="5 14" id="KW-0863">Zinc-finger</keyword>
<evidence type="ECO:0000256" key="2">
    <source>
        <dbReference type="ARBA" id="ARBA00004123"/>
    </source>
</evidence>
<dbReference type="InterPro" id="IPR018200">
    <property type="entry name" value="USP_CS"/>
</dbReference>
<accession>A0A915BWF4</accession>
<reference evidence="19" key="1">
    <citation type="submission" date="2022-11" db="UniProtKB">
        <authorList>
            <consortium name="WormBaseParasite"/>
        </authorList>
    </citation>
    <scope>IDENTIFICATION</scope>
</reference>
<dbReference type="PROSITE" id="PS50271">
    <property type="entry name" value="ZF_UBP"/>
    <property type="match status" value="1"/>
</dbReference>
<evidence type="ECO:0000256" key="8">
    <source>
        <dbReference type="ARBA" id="ARBA00022807"/>
    </source>
</evidence>
<protein>
    <recommendedName>
        <fullName evidence="15">Ubiquitin carboxyl-terminal hydrolase</fullName>
        <ecNumber evidence="15">3.4.19.12</ecNumber>
    </recommendedName>
</protein>
<keyword evidence="18" id="KW-1185">Reference proteome</keyword>
<dbReference type="EC" id="3.4.19.12" evidence="15"/>
<dbReference type="InterPro" id="IPR038765">
    <property type="entry name" value="Papain-like_cys_pep_sf"/>
</dbReference>
<dbReference type="SUPFAM" id="SSF57850">
    <property type="entry name" value="RING/U-box"/>
    <property type="match status" value="1"/>
</dbReference>
<evidence type="ECO:0000259" key="17">
    <source>
        <dbReference type="PROSITE" id="PS50271"/>
    </source>
</evidence>
<comment type="similarity">
    <text evidence="13">Belongs to the peptidase C19 family. UBP8 subfamily.</text>
</comment>
<evidence type="ECO:0000256" key="13">
    <source>
        <dbReference type="ARBA" id="ARBA00038490"/>
    </source>
</evidence>
<dbReference type="GO" id="GO:0004843">
    <property type="term" value="F:cysteine-type deubiquitinase activity"/>
    <property type="evidence" value="ECO:0007669"/>
    <property type="project" value="UniProtKB-UniRule"/>
</dbReference>
<evidence type="ECO:0000313" key="18">
    <source>
        <dbReference type="Proteomes" id="UP000887569"/>
    </source>
</evidence>
<dbReference type="InterPro" id="IPR001607">
    <property type="entry name" value="Znf_UBP"/>
</dbReference>
<evidence type="ECO:0000256" key="14">
    <source>
        <dbReference type="PROSITE-ProRule" id="PRU00502"/>
    </source>
</evidence>
<comment type="catalytic activity">
    <reaction evidence="1 15">
        <text>Thiol-dependent hydrolysis of ester, thioester, amide, peptide and isopeptide bonds formed by the C-terminal Gly of ubiquitin (a 76-residue protein attached to proteins as an intracellular targeting signal).</text>
        <dbReference type="EC" id="3.4.19.12"/>
    </reaction>
</comment>
<keyword evidence="7 15" id="KW-0378">Hydrolase</keyword>
<dbReference type="GO" id="GO:0006508">
    <property type="term" value="P:proteolysis"/>
    <property type="evidence" value="ECO:0007669"/>
    <property type="project" value="UniProtKB-KW"/>
</dbReference>
<evidence type="ECO:0000256" key="5">
    <source>
        <dbReference type="ARBA" id="ARBA00022771"/>
    </source>
</evidence>
<keyword evidence="4" id="KW-0479">Metal-binding</keyword>
<keyword evidence="8 15" id="KW-0788">Thiol protease</keyword>
<dbReference type="GO" id="GO:0008270">
    <property type="term" value="F:zinc ion binding"/>
    <property type="evidence" value="ECO:0007669"/>
    <property type="project" value="UniProtKB-KW"/>
</dbReference>
<dbReference type="AlphaFoldDB" id="A0A915BWF4"/>
<dbReference type="InterPro" id="IPR028889">
    <property type="entry name" value="USP"/>
</dbReference>
<evidence type="ECO:0000256" key="11">
    <source>
        <dbReference type="ARBA" id="ARBA00023163"/>
    </source>
</evidence>
<dbReference type="PANTHER" id="PTHR21646">
    <property type="entry name" value="UBIQUITIN CARBOXYL-TERMINAL HYDROLASE"/>
    <property type="match status" value="1"/>
</dbReference>
<dbReference type="Pfam" id="PF00443">
    <property type="entry name" value="UCH"/>
    <property type="match status" value="1"/>
</dbReference>
<evidence type="ECO:0000256" key="9">
    <source>
        <dbReference type="ARBA" id="ARBA00022833"/>
    </source>
</evidence>
<proteinExistence type="inferred from homology"/>
<evidence type="ECO:0000256" key="4">
    <source>
        <dbReference type="ARBA" id="ARBA00022723"/>
    </source>
</evidence>
<evidence type="ECO:0000256" key="10">
    <source>
        <dbReference type="ARBA" id="ARBA00023015"/>
    </source>
</evidence>
<dbReference type="PROSITE" id="PS00973">
    <property type="entry name" value="USP_2"/>
    <property type="match status" value="1"/>
</dbReference>
<feature type="domain" description="USP" evidence="16">
    <location>
        <begin position="156"/>
        <end position="489"/>
    </location>
</feature>
<dbReference type="GO" id="GO:0005634">
    <property type="term" value="C:nucleus"/>
    <property type="evidence" value="ECO:0007669"/>
    <property type="project" value="UniProtKB-SubCell"/>
</dbReference>
<evidence type="ECO:0000256" key="6">
    <source>
        <dbReference type="ARBA" id="ARBA00022786"/>
    </source>
</evidence>
<dbReference type="WBParaSite" id="PgR065_g034_t02">
    <property type="protein sequence ID" value="PgR065_g034_t02"/>
    <property type="gene ID" value="PgR065_g034"/>
</dbReference>
<keyword evidence="12" id="KW-0539">Nucleus</keyword>
<evidence type="ECO:0000313" key="19">
    <source>
        <dbReference type="WBParaSite" id="PgR065_g034_t02"/>
    </source>
</evidence>
<keyword evidence="6 15" id="KW-0833">Ubl conjugation pathway</keyword>